<protein>
    <submittedName>
        <fullName evidence="2">AAA family ATPase</fullName>
    </submittedName>
</protein>
<name>A0A848GS01_9BACT</name>
<dbReference type="InterPro" id="IPR027417">
    <property type="entry name" value="P-loop_NTPase"/>
</dbReference>
<evidence type="ECO:0000313" key="3">
    <source>
        <dbReference type="Proteomes" id="UP000583266"/>
    </source>
</evidence>
<dbReference type="Proteomes" id="UP000583266">
    <property type="component" value="Unassembled WGS sequence"/>
</dbReference>
<dbReference type="SUPFAM" id="SSF46785">
    <property type="entry name" value="Winged helix' DNA-binding domain"/>
    <property type="match status" value="1"/>
</dbReference>
<dbReference type="GO" id="GO:0005524">
    <property type="term" value="F:ATP binding"/>
    <property type="evidence" value="ECO:0007669"/>
    <property type="project" value="InterPro"/>
</dbReference>
<comment type="caution">
    <text evidence="2">The sequence shown here is derived from an EMBL/GenBank/DDBJ whole genome shotgun (WGS) entry which is preliminary data.</text>
</comment>
<evidence type="ECO:0000313" key="2">
    <source>
        <dbReference type="EMBL" id="NML41356.1"/>
    </source>
</evidence>
<organism evidence="2 3">
    <name type="scientific">Chitinophaga fulva</name>
    <dbReference type="NCBI Taxonomy" id="2728842"/>
    <lineage>
        <taxon>Bacteria</taxon>
        <taxon>Pseudomonadati</taxon>
        <taxon>Bacteroidota</taxon>
        <taxon>Chitinophagia</taxon>
        <taxon>Chitinophagales</taxon>
        <taxon>Chitinophagaceae</taxon>
        <taxon>Chitinophaga</taxon>
    </lineage>
</organism>
<dbReference type="InterPro" id="IPR036390">
    <property type="entry name" value="WH_DNA-bd_sf"/>
</dbReference>
<dbReference type="SUPFAM" id="SSF52540">
    <property type="entry name" value="P-loop containing nucleoside triphosphate hydrolases"/>
    <property type="match status" value="1"/>
</dbReference>
<gene>
    <name evidence="2" type="ORF">HHL17_29455</name>
</gene>
<dbReference type="Gene3D" id="3.40.50.300">
    <property type="entry name" value="P-loop containing nucleotide triphosphate hydrolases"/>
    <property type="match status" value="1"/>
</dbReference>
<dbReference type="PANTHER" id="PTHR34704">
    <property type="entry name" value="ATPASE"/>
    <property type="match status" value="1"/>
</dbReference>
<dbReference type="InterPro" id="IPR011579">
    <property type="entry name" value="ATPase_dom"/>
</dbReference>
<dbReference type="PANTHER" id="PTHR34704:SF1">
    <property type="entry name" value="ATPASE"/>
    <property type="match status" value="1"/>
</dbReference>
<dbReference type="Pfam" id="PF01637">
    <property type="entry name" value="ATPase_2"/>
    <property type="match status" value="1"/>
</dbReference>
<sequence length="474" mass="54475">MDKLIGRKKELDLLNQIKDTNSSSFVAVYGRRRVGKTFLIRQAFDNKFEFYMTGMSNVNLSQQLANFYAALIKYDSSANKKKTPADWFTAFQQLSVLLESSKRKKKIIFLDELPWLDTAQSDFVPALEHFWNSWASARNDVVLIVCGSAAGWMINKLINNKGGLHNRVTHRLRLEPFTLKECEEFLKYRTATFDRYQIIQLYMVMGGIPFYLEQVNVAQSAAQNIDRLCFEKDGMLRSEFDNLYQSLFDNAEKHIAIIETLSKKAKGLTRGELIKGAKLPTGGSVTRILKELEESDFIRKYISYGKKERNSLYQLTDFYSLFYLKFIRKAGVLDENSWINGLDSPEQRSWSGYAYEQVCLAHIKEIKKALGISGVQTATSSWISANTDAGAQIDLVIDRRDQVINICEMKFSINNFTIDKKYAEQLRNKIGIFKEETKTRKAIFLTMITTFGLNKNSYSDSLVQNSLKMDVLFE</sequence>
<dbReference type="RefSeq" id="WP_169228439.1">
    <property type="nucleotide sequence ID" value="NZ_JABBGC010000004.1"/>
</dbReference>
<reference evidence="2 3" key="1">
    <citation type="submission" date="2020-04" db="EMBL/GenBank/DDBJ databases">
        <title>Chitinophaga sp. G-6-1-13 sp. nov., isolated from soil.</title>
        <authorList>
            <person name="Dahal R.H."/>
            <person name="Chaudhary D.K."/>
        </authorList>
    </citation>
    <scope>NUCLEOTIDE SEQUENCE [LARGE SCALE GENOMIC DNA]</scope>
    <source>
        <strain evidence="2 3">G-6-1-13</strain>
    </source>
</reference>
<dbReference type="AlphaFoldDB" id="A0A848GS01"/>
<proteinExistence type="predicted"/>
<feature type="domain" description="ATPase" evidence="1">
    <location>
        <begin position="6"/>
        <end position="215"/>
    </location>
</feature>
<evidence type="ECO:0000259" key="1">
    <source>
        <dbReference type="Pfam" id="PF01637"/>
    </source>
</evidence>
<accession>A0A848GS01</accession>
<keyword evidence="3" id="KW-1185">Reference proteome</keyword>
<dbReference type="EMBL" id="JABBGC010000004">
    <property type="protein sequence ID" value="NML41356.1"/>
    <property type="molecule type" value="Genomic_DNA"/>
</dbReference>